<gene>
    <name evidence="5" type="primary">LOC113463947</name>
</gene>
<evidence type="ECO:0000256" key="2">
    <source>
        <dbReference type="PROSITE-ProRule" id="PRU00235"/>
    </source>
</evidence>
<dbReference type="CTD" id="26297"/>
<dbReference type="PROSITE" id="PS00626">
    <property type="entry name" value="RCC1_2"/>
    <property type="match status" value="1"/>
</dbReference>
<protein>
    <submittedName>
        <fullName evidence="5">Secretion-regulating guanine nucleotide exchange factor-like isoform X1</fullName>
    </submittedName>
</protein>
<keyword evidence="1" id="KW-0677">Repeat</keyword>
<dbReference type="PRINTS" id="PR00633">
    <property type="entry name" value="RCCNDNSATION"/>
</dbReference>
<feature type="repeat" description="RCC1" evidence="2">
    <location>
        <begin position="223"/>
        <end position="276"/>
    </location>
</feature>
<feature type="domain" description="RCC1-like" evidence="3">
    <location>
        <begin position="5"/>
        <end position="376"/>
    </location>
</feature>
<proteinExistence type="predicted"/>
<dbReference type="Gene3D" id="2.130.10.30">
    <property type="entry name" value="Regulator of chromosome condensation 1/beta-lactamase-inhibitor protein II"/>
    <property type="match status" value="2"/>
</dbReference>
<dbReference type="SUPFAM" id="SSF50985">
    <property type="entry name" value="RCC1/BLIP-II"/>
    <property type="match status" value="1"/>
</dbReference>
<sequence>MSYCLISWGANSHGQLGQGSQSEECILPREVDLSNCSLKPQKIKKIVGGAGHTLILDDNGHVYTCGWNNRGQLGFPVKEEVLSLQRICRKFKEKVADIACGWDCSAALTKNGRLFLWGSNCFGQLGKDPKSLQWTHEPFEIATGRKIKGVSMGLRHTALVTEDYKVLLTGTGSKGQLGLHGFNSPRNDRTRQAVYTFTEVPTLTNIRNVSCGQNHTIAVGTDGTVYAFGDNKHGQLGLNTDEYLKTTIPTKLPHVRLKFPVEVHSGWSHVITLNADNEIFCWGRNTYGQLGVAELVKSSTWKMTRIESLSRVYQVSVGSEHNVALTEDRKIFCWGWNEHGNCGNGHTNDLANPEQLLLPYDYTGILVGSGSGHSFAVLKKS</sequence>
<feature type="repeat" description="RCC1" evidence="2">
    <location>
        <begin position="60"/>
        <end position="111"/>
    </location>
</feature>
<evidence type="ECO:0000313" key="4">
    <source>
        <dbReference type="Proteomes" id="UP000694925"/>
    </source>
</evidence>
<feature type="repeat" description="RCC1" evidence="2">
    <location>
        <begin position="329"/>
        <end position="380"/>
    </location>
</feature>
<feature type="repeat" description="RCC1" evidence="2">
    <location>
        <begin position="112"/>
        <end position="163"/>
    </location>
</feature>
<dbReference type="InterPro" id="IPR051210">
    <property type="entry name" value="Ub_ligase/GEF_domain"/>
</dbReference>
<dbReference type="GeneID" id="113463947"/>
<dbReference type="Proteomes" id="UP000694925">
    <property type="component" value="Unplaced"/>
</dbReference>
<feature type="repeat" description="RCC1" evidence="2">
    <location>
        <begin position="3"/>
        <end position="59"/>
    </location>
</feature>
<evidence type="ECO:0000256" key="1">
    <source>
        <dbReference type="ARBA" id="ARBA00022737"/>
    </source>
</evidence>
<dbReference type="InterPro" id="IPR058923">
    <property type="entry name" value="RCC1-like_dom"/>
</dbReference>
<dbReference type="PANTHER" id="PTHR22870:SF466">
    <property type="entry name" value="ANKYRIN REPEAT-CONTAINING PROTEIN"/>
    <property type="match status" value="1"/>
</dbReference>
<dbReference type="PROSITE" id="PS50012">
    <property type="entry name" value="RCC1_3"/>
    <property type="match status" value="7"/>
</dbReference>
<dbReference type="InterPro" id="IPR000408">
    <property type="entry name" value="Reg_chr_condens"/>
</dbReference>
<keyword evidence="4" id="KW-1185">Reference proteome</keyword>
<dbReference type="Pfam" id="PF25390">
    <property type="entry name" value="WD40_RLD"/>
    <property type="match status" value="1"/>
</dbReference>
<dbReference type="InterPro" id="IPR009091">
    <property type="entry name" value="RCC1/BLIP-II"/>
</dbReference>
<evidence type="ECO:0000259" key="3">
    <source>
        <dbReference type="Pfam" id="PF25390"/>
    </source>
</evidence>
<reference evidence="5" key="1">
    <citation type="submission" date="2025-08" db="UniProtKB">
        <authorList>
            <consortium name="RefSeq"/>
        </authorList>
    </citation>
    <scope>IDENTIFICATION</scope>
    <source>
        <tissue evidence="5">Whole body</tissue>
    </source>
</reference>
<dbReference type="PANTHER" id="PTHR22870">
    <property type="entry name" value="REGULATOR OF CHROMOSOME CONDENSATION"/>
    <property type="match status" value="1"/>
</dbReference>
<dbReference type="KEGG" id="ccal:113463947"/>
<evidence type="ECO:0000313" key="5">
    <source>
        <dbReference type="RefSeq" id="XP_026666994.1"/>
    </source>
</evidence>
<name>A0AAJ7RWH6_9HYME</name>
<feature type="repeat" description="RCC1" evidence="2">
    <location>
        <begin position="277"/>
        <end position="328"/>
    </location>
</feature>
<accession>A0AAJ7RWH6</accession>
<feature type="repeat" description="RCC1" evidence="2">
    <location>
        <begin position="164"/>
        <end position="222"/>
    </location>
</feature>
<dbReference type="AlphaFoldDB" id="A0AAJ7RWH6"/>
<dbReference type="RefSeq" id="XP_026666994.1">
    <property type="nucleotide sequence ID" value="XM_026811193.1"/>
</dbReference>
<organism evidence="4 5">
    <name type="scientific">Ceratina calcarata</name>
    <dbReference type="NCBI Taxonomy" id="156304"/>
    <lineage>
        <taxon>Eukaryota</taxon>
        <taxon>Metazoa</taxon>
        <taxon>Ecdysozoa</taxon>
        <taxon>Arthropoda</taxon>
        <taxon>Hexapoda</taxon>
        <taxon>Insecta</taxon>
        <taxon>Pterygota</taxon>
        <taxon>Neoptera</taxon>
        <taxon>Endopterygota</taxon>
        <taxon>Hymenoptera</taxon>
        <taxon>Apocrita</taxon>
        <taxon>Aculeata</taxon>
        <taxon>Apoidea</taxon>
        <taxon>Anthophila</taxon>
        <taxon>Apidae</taxon>
        <taxon>Ceratina</taxon>
        <taxon>Zadontomerus</taxon>
    </lineage>
</organism>